<keyword evidence="8" id="KW-0535">Nitrogen fixation</keyword>
<proteinExistence type="inferred from homology"/>
<feature type="domain" description="Pyruvate carboxyltransferase" evidence="9">
    <location>
        <begin position="4"/>
        <end position="255"/>
    </location>
</feature>
<dbReference type="RefSeq" id="WP_136346345.1">
    <property type="nucleotide sequence ID" value="NZ_SSOC01000001.1"/>
</dbReference>
<dbReference type="PANTHER" id="PTHR42880">
    <property type="entry name" value="HOMOCITRATE SYNTHASE"/>
    <property type="match status" value="1"/>
</dbReference>
<evidence type="ECO:0000256" key="3">
    <source>
        <dbReference type="ARBA" id="ARBA00012974"/>
    </source>
</evidence>
<dbReference type="InterPro" id="IPR002034">
    <property type="entry name" value="AIPM/Hcit_synth_CS"/>
</dbReference>
<dbReference type="GO" id="GO:0019752">
    <property type="term" value="P:carboxylic acid metabolic process"/>
    <property type="evidence" value="ECO:0007669"/>
    <property type="project" value="UniProtKB-UniRule"/>
</dbReference>
<dbReference type="PROSITE" id="PS50991">
    <property type="entry name" value="PYR_CT"/>
    <property type="match status" value="1"/>
</dbReference>
<evidence type="ECO:0000313" key="10">
    <source>
        <dbReference type="EMBL" id="THF66936.1"/>
    </source>
</evidence>
<name>A0A4S4B557_9RHOO</name>
<accession>A0A4S4B557</accession>
<dbReference type="InterPro" id="IPR013477">
    <property type="entry name" value="NifV/FrbC"/>
</dbReference>
<evidence type="ECO:0000256" key="4">
    <source>
        <dbReference type="ARBA" id="ARBA00020735"/>
    </source>
</evidence>
<evidence type="ECO:0000256" key="6">
    <source>
        <dbReference type="ARBA" id="ARBA00048019"/>
    </source>
</evidence>
<dbReference type="InterPro" id="IPR000891">
    <property type="entry name" value="PYR_CT"/>
</dbReference>
<evidence type="ECO:0000256" key="7">
    <source>
        <dbReference type="RuleBase" id="RU003523"/>
    </source>
</evidence>
<comment type="catalytic activity">
    <reaction evidence="6 8">
        <text>acetyl-CoA + 2-oxoglutarate + H2O = (2R)-homocitrate + CoA + H(+)</text>
        <dbReference type="Rhea" id="RHEA:12929"/>
        <dbReference type="ChEBI" id="CHEBI:15377"/>
        <dbReference type="ChEBI" id="CHEBI:15378"/>
        <dbReference type="ChEBI" id="CHEBI:16810"/>
        <dbReference type="ChEBI" id="CHEBI:57287"/>
        <dbReference type="ChEBI" id="CHEBI:57288"/>
        <dbReference type="ChEBI" id="CHEBI:58884"/>
        <dbReference type="EC" id="2.3.3.14"/>
    </reaction>
</comment>
<dbReference type="PROSITE" id="PS00816">
    <property type="entry name" value="AIPM_HOMOCIT_SYNTH_2"/>
    <property type="match status" value="1"/>
</dbReference>
<dbReference type="Proteomes" id="UP000308430">
    <property type="component" value="Unassembled WGS sequence"/>
</dbReference>
<sequence length="380" mass="40674">MASVTINDTTLRDGEQTAGVAFTADEKLRIARGLAEAGVPELEIGIPPMGPAEQEVIRAIVAERLPARTMVWGRLCEADLGCCAATGADLLNLSIPVSDIQIGHKLRRDRDWVLNTIRALVPRALERGAEVCLGGEDGSRADAEFLFQVLETAQRAGARRFRFADTTGVLDPFSTYERVVALRARSDLEIEMHAHDDLGLATANTLAAVRGGATHINTTVNGLGERAGNAALEESVVALRTLYGIVTGVRPDRLQPLSDLVAQASGRPVAANKSIVGSGVFTHEAGIHVDGLFKHPATYQSLDPALLGRRHAVVLGKHSGTGALMRACRELGTELDAAQAERLLTAVRDFAVRYKRPPETDELRLLHLDASNTAAVARLN</sequence>
<dbReference type="Pfam" id="PF22617">
    <property type="entry name" value="HCS_D2"/>
    <property type="match status" value="1"/>
</dbReference>
<evidence type="ECO:0000313" key="11">
    <source>
        <dbReference type="Proteomes" id="UP000308430"/>
    </source>
</evidence>
<dbReference type="GO" id="GO:0004410">
    <property type="term" value="F:homocitrate synthase activity"/>
    <property type="evidence" value="ECO:0007669"/>
    <property type="project" value="UniProtKB-UniRule"/>
</dbReference>
<evidence type="ECO:0000256" key="5">
    <source>
        <dbReference type="ARBA" id="ARBA00022679"/>
    </source>
</evidence>
<dbReference type="PANTHER" id="PTHR42880:SF1">
    <property type="entry name" value="ISOPROPYLMALATE_HOMOCITRATE_CITRAMALATE SYNTHASE FAMILY PROTEIN"/>
    <property type="match status" value="1"/>
</dbReference>
<comment type="function">
    <text evidence="1 8">This protein is a Fe-Mo-cofactor biosynthetic component.</text>
</comment>
<organism evidence="10 11">
    <name type="scientific">Pseudothauera nasutitermitis</name>
    <dbReference type="NCBI Taxonomy" id="2565930"/>
    <lineage>
        <taxon>Bacteria</taxon>
        <taxon>Pseudomonadati</taxon>
        <taxon>Pseudomonadota</taxon>
        <taxon>Betaproteobacteria</taxon>
        <taxon>Rhodocyclales</taxon>
        <taxon>Zoogloeaceae</taxon>
        <taxon>Pseudothauera</taxon>
    </lineage>
</organism>
<evidence type="ECO:0000256" key="1">
    <source>
        <dbReference type="ARBA" id="ARBA00003050"/>
    </source>
</evidence>
<dbReference type="InterPro" id="IPR054691">
    <property type="entry name" value="LeuA/HCS_post-cat"/>
</dbReference>
<reference evidence="10 11" key="1">
    <citation type="submission" date="2019-04" db="EMBL/GenBank/DDBJ databases">
        <title>Azoarcus nasutitermitis sp. nov. isolated from termite nest.</title>
        <authorList>
            <person name="Lin S.-Y."/>
            <person name="Hameed A."/>
            <person name="Hsu Y.-H."/>
            <person name="Young C.-C."/>
        </authorList>
    </citation>
    <scope>NUCLEOTIDE SEQUENCE [LARGE SCALE GENOMIC DNA]</scope>
    <source>
        <strain evidence="10 11">CC-YHH838</strain>
    </source>
</reference>
<dbReference type="Pfam" id="PF00682">
    <property type="entry name" value="HMGL-like"/>
    <property type="match status" value="1"/>
</dbReference>
<dbReference type="OrthoDB" id="9803573at2"/>
<dbReference type="EMBL" id="SSOC01000001">
    <property type="protein sequence ID" value="THF66936.1"/>
    <property type="molecule type" value="Genomic_DNA"/>
</dbReference>
<evidence type="ECO:0000259" key="9">
    <source>
        <dbReference type="PROSITE" id="PS50991"/>
    </source>
</evidence>
<comment type="similarity">
    <text evidence="2 7">Belongs to the alpha-IPM synthase/homocitrate synthase family.</text>
</comment>
<dbReference type="EC" id="2.3.3.14" evidence="3 8"/>
<gene>
    <name evidence="10" type="primary">nifV</name>
    <name evidence="10" type="ORF">E6C76_00645</name>
</gene>
<keyword evidence="10" id="KW-0012">Acyltransferase</keyword>
<comment type="caution">
    <text evidence="10">The sequence shown here is derived from an EMBL/GenBank/DDBJ whole genome shotgun (WGS) entry which is preliminary data.</text>
</comment>
<dbReference type="Gene3D" id="3.20.20.70">
    <property type="entry name" value="Aldolase class I"/>
    <property type="match status" value="1"/>
</dbReference>
<dbReference type="GO" id="GO:0009399">
    <property type="term" value="P:nitrogen fixation"/>
    <property type="evidence" value="ECO:0007669"/>
    <property type="project" value="UniProtKB-UniRule"/>
</dbReference>
<protein>
    <recommendedName>
        <fullName evidence="4 8">Homocitrate synthase</fullName>
        <ecNumber evidence="3 8">2.3.3.14</ecNumber>
    </recommendedName>
</protein>
<dbReference type="SUPFAM" id="SSF51569">
    <property type="entry name" value="Aldolase"/>
    <property type="match status" value="1"/>
</dbReference>
<evidence type="ECO:0000256" key="2">
    <source>
        <dbReference type="ARBA" id="ARBA00006154"/>
    </source>
</evidence>
<dbReference type="InterPro" id="IPR013785">
    <property type="entry name" value="Aldolase_TIM"/>
</dbReference>
<dbReference type="CDD" id="cd07939">
    <property type="entry name" value="DRE_TIM_NifV"/>
    <property type="match status" value="1"/>
</dbReference>
<dbReference type="Gene3D" id="1.10.238.260">
    <property type="match status" value="1"/>
</dbReference>
<keyword evidence="11" id="KW-1185">Reference proteome</keyword>
<keyword evidence="5 7" id="KW-0808">Transferase</keyword>
<dbReference type="PROSITE" id="PS00815">
    <property type="entry name" value="AIPM_HOMOCIT_SYNTH_1"/>
    <property type="match status" value="1"/>
</dbReference>
<evidence type="ECO:0000256" key="8">
    <source>
        <dbReference type="RuleBase" id="RU367143"/>
    </source>
</evidence>
<dbReference type="NCBIfam" id="TIGR02660">
    <property type="entry name" value="nifV_homocitr"/>
    <property type="match status" value="1"/>
</dbReference>
<dbReference type="AlphaFoldDB" id="A0A4S4B557"/>